<evidence type="ECO:0000313" key="2">
    <source>
        <dbReference type="Proteomes" id="UP000230553"/>
    </source>
</evidence>
<evidence type="ECO:0008006" key="3">
    <source>
        <dbReference type="Google" id="ProtNLM"/>
    </source>
</evidence>
<reference evidence="2" key="1">
    <citation type="submission" date="2017-09" db="EMBL/GenBank/DDBJ databases">
        <title>Depth-based differentiation of microbial function through sediment-hosted aquifers and enrichment of novel symbionts in the deep terrestrial subsurface.</title>
        <authorList>
            <person name="Probst A.J."/>
            <person name="Ladd B."/>
            <person name="Jarett J.K."/>
            <person name="Geller-Mcgrath D.E."/>
            <person name="Sieber C.M.K."/>
            <person name="Emerson J.B."/>
            <person name="Anantharaman K."/>
            <person name="Thomas B.C."/>
            <person name="Malmstrom R."/>
            <person name="Stieglmeier M."/>
            <person name="Klingl A."/>
            <person name="Woyke T."/>
            <person name="Ryan C.M."/>
            <person name="Banfield J.F."/>
        </authorList>
    </citation>
    <scope>NUCLEOTIDE SEQUENCE [LARGE SCALE GENOMIC DNA]</scope>
</reference>
<sequence>MDKDYTALKLKAIKLRKQGLSYNEIRNKIAPALSKSTLSLWLKSIKLKPEYQKRLYTKQIEILSRGSQSQKERRKREVEKIIEEAASEIQLPISSETYKLFGVALYWAEGNKTKSFEITNSDPYFIVFMVKWLNEVFGIKAETLRPRLNIYPQQNDAKIKKFWSQLTGIPLKNFGKSYVKPLSSGYKKNNLYYGTIKIYVPRGTDMRHKVFGWLRSILKDVDTKVKITERKWLSLTKGGRAINIK</sequence>
<organism evidence="1 2">
    <name type="scientific">Candidatus Wolfebacteria bacterium CG_4_10_14_0_2_um_filter_39_18</name>
    <dbReference type="NCBI Taxonomy" id="1975061"/>
    <lineage>
        <taxon>Bacteria</taxon>
        <taxon>Candidatus Wolfeibacteriota</taxon>
    </lineage>
</organism>
<accession>A0A2M7TH49</accession>
<dbReference type="Proteomes" id="UP000230553">
    <property type="component" value="Unassembled WGS sequence"/>
</dbReference>
<evidence type="ECO:0000313" key="1">
    <source>
        <dbReference type="EMBL" id="PIZ45393.1"/>
    </source>
</evidence>
<comment type="caution">
    <text evidence="1">The sequence shown here is derived from an EMBL/GenBank/DDBJ whole genome shotgun (WGS) entry which is preliminary data.</text>
</comment>
<protein>
    <recommendedName>
        <fullName evidence="3">Homing endonuclease LAGLIDADG domain-containing protein</fullName>
    </recommendedName>
</protein>
<gene>
    <name evidence="1" type="ORF">COY31_00465</name>
</gene>
<proteinExistence type="predicted"/>
<name>A0A2M7TH49_9BACT</name>
<dbReference type="AlphaFoldDB" id="A0A2M7TH49"/>
<dbReference type="EMBL" id="PFNM01000007">
    <property type="protein sequence ID" value="PIZ45393.1"/>
    <property type="molecule type" value="Genomic_DNA"/>
</dbReference>